<accession>A0A371I7B2</accession>
<dbReference type="OrthoDB" id="1380361at2759"/>
<evidence type="ECO:0000313" key="1">
    <source>
        <dbReference type="EMBL" id="RDY10909.1"/>
    </source>
</evidence>
<comment type="caution">
    <text evidence="1">The sequence shown here is derived from an EMBL/GenBank/DDBJ whole genome shotgun (WGS) entry which is preliminary data.</text>
</comment>
<gene>
    <name evidence="1" type="ORF">CR513_04508</name>
</gene>
<keyword evidence="2" id="KW-1185">Reference proteome</keyword>
<proteinExistence type="predicted"/>
<organism evidence="1 2">
    <name type="scientific">Mucuna pruriens</name>
    <name type="common">Velvet bean</name>
    <name type="synonym">Dolichos pruriens</name>
    <dbReference type="NCBI Taxonomy" id="157652"/>
    <lineage>
        <taxon>Eukaryota</taxon>
        <taxon>Viridiplantae</taxon>
        <taxon>Streptophyta</taxon>
        <taxon>Embryophyta</taxon>
        <taxon>Tracheophyta</taxon>
        <taxon>Spermatophyta</taxon>
        <taxon>Magnoliopsida</taxon>
        <taxon>eudicotyledons</taxon>
        <taxon>Gunneridae</taxon>
        <taxon>Pentapetalae</taxon>
        <taxon>rosids</taxon>
        <taxon>fabids</taxon>
        <taxon>Fabales</taxon>
        <taxon>Fabaceae</taxon>
        <taxon>Papilionoideae</taxon>
        <taxon>50 kb inversion clade</taxon>
        <taxon>NPAAA clade</taxon>
        <taxon>indigoferoid/millettioid clade</taxon>
        <taxon>Phaseoleae</taxon>
        <taxon>Mucuna</taxon>
    </lineage>
</organism>
<dbReference type="Proteomes" id="UP000257109">
    <property type="component" value="Unassembled WGS sequence"/>
</dbReference>
<name>A0A371I7B2_MUCPR</name>
<feature type="non-terminal residue" evidence="1">
    <location>
        <position position="1"/>
    </location>
</feature>
<sequence length="74" mass="8813">MLMLLLLKAYQNRAFGISDWDHIYDVCQFARQTRLHYQLSRNRASGVFELIHFDICGQFPLYLHMDIAIFNYIG</sequence>
<evidence type="ECO:0000313" key="2">
    <source>
        <dbReference type="Proteomes" id="UP000257109"/>
    </source>
</evidence>
<dbReference type="EMBL" id="QJKJ01000751">
    <property type="protein sequence ID" value="RDY10909.1"/>
    <property type="molecule type" value="Genomic_DNA"/>
</dbReference>
<dbReference type="AlphaFoldDB" id="A0A371I7B2"/>
<protein>
    <submittedName>
        <fullName evidence="1">Uncharacterized protein</fullName>
    </submittedName>
</protein>
<reference evidence="1" key="1">
    <citation type="submission" date="2018-05" db="EMBL/GenBank/DDBJ databases">
        <title>Draft genome of Mucuna pruriens seed.</title>
        <authorList>
            <person name="Nnadi N.E."/>
            <person name="Vos R."/>
            <person name="Hasami M.H."/>
            <person name="Devisetty U.K."/>
            <person name="Aguiy J.C."/>
        </authorList>
    </citation>
    <scope>NUCLEOTIDE SEQUENCE [LARGE SCALE GENOMIC DNA]</scope>
    <source>
        <strain evidence="1">JCA_2017</strain>
    </source>
</reference>